<comment type="cofactor">
    <cofactor evidence="1">
        <name>pyrroloquinoline quinone</name>
        <dbReference type="ChEBI" id="CHEBI:58442"/>
    </cofactor>
</comment>
<evidence type="ECO:0000259" key="5">
    <source>
        <dbReference type="Pfam" id="PF13360"/>
    </source>
</evidence>
<sequence length="539" mass="56707">MLSLVGAGRGAVRRLALLAVLMLAAALLSAQPATATGDAVDATGSSSWPTFGHDLAQTRFNPAEKTINPSNAGRLKAKWTYRTHGDVSATPAVVGGAVYFPDWGGYLHKVDAATGRSIWSYPISDYNGMAGSVSRTSPAVVDGVVYIGDYDHAYLMAVSAKTGRLVWRKQLDTQYLAVLTQSPVVYNGVVYEGVSSRESELRGADPTYTCCTFRGSMNALDARTGKLLWRTYTVPDNGGKPGGYSGVAVWGAPAIDPSTNTVYFTTGNNYQLPQSVLDCQSAGGTPGECMDPENYVDSVLAVDMSSGRVKWASGARKFDAWNSGCVDGLPPNNCPTNHGEDSDFGDGSHLFTIKNADGTYRKVIGAGQKSGEYWLLDAATGEVVWSAAAGPGGHVGGIEWGTAYDGKRIYLAEADFNKLQYPMADGTTTSGSSFVALDPRTGRILWQVADPSDGFAWGALSVAGGVVFASSTSGRMYALNAATGAYLWDFSAPYSSNAGPAIVDGTVYWGNGYQRFASGGGTTGSDTEGTFYAFSVDGR</sequence>
<name>A0ABV1VZT8_9ACTN</name>
<comment type="caution">
    <text evidence="6">The sequence shown here is derived from an EMBL/GenBank/DDBJ whole genome shotgun (WGS) entry which is preliminary data.</text>
</comment>
<organism evidence="6 7">
    <name type="scientific">Streptomyces carpinensis</name>
    <dbReference type="NCBI Taxonomy" id="66369"/>
    <lineage>
        <taxon>Bacteria</taxon>
        <taxon>Bacillati</taxon>
        <taxon>Actinomycetota</taxon>
        <taxon>Actinomycetes</taxon>
        <taxon>Kitasatosporales</taxon>
        <taxon>Streptomycetaceae</taxon>
        <taxon>Streptomyces</taxon>
    </lineage>
</organism>
<dbReference type="PANTHER" id="PTHR32303:SF10">
    <property type="entry name" value="OUTER MEMBRANE PROTEIN ASSEMBLY FACTOR BAMB"/>
    <property type="match status" value="1"/>
</dbReference>
<gene>
    <name evidence="6" type="ORF">ABT317_10655</name>
</gene>
<dbReference type="Gene3D" id="2.130.10.10">
    <property type="entry name" value="YVTN repeat-like/Quinoprotein amine dehydrogenase"/>
    <property type="match status" value="1"/>
</dbReference>
<protein>
    <submittedName>
        <fullName evidence="6">PQQ-binding-like beta-propeller repeat protein</fullName>
    </submittedName>
</protein>
<evidence type="ECO:0000256" key="3">
    <source>
        <dbReference type="ARBA" id="ARBA00023002"/>
    </source>
</evidence>
<dbReference type="Gene3D" id="2.140.10.10">
    <property type="entry name" value="Quinoprotein alcohol dehydrogenase-like superfamily"/>
    <property type="match status" value="1"/>
</dbReference>
<dbReference type="InterPro" id="IPR002372">
    <property type="entry name" value="PQQ_rpt_dom"/>
</dbReference>
<dbReference type="InterPro" id="IPR015943">
    <property type="entry name" value="WD40/YVTN_repeat-like_dom_sf"/>
</dbReference>
<evidence type="ECO:0000313" key="6">
    <source>
        <dbReference type="EMBL" id="MER6977460.1"/>
    </source>
</evidence>
<feature type="domain" description="Pyrrolo-quinoline quinone repeat" evidence="5">
    <location>
        <begin position="435"/>
        <end position="510"/>
    </location>
</feature>
<dbReference type="PANTHER" id="PTHR32303">
    <property type="entry name" value="QUINOPROTEIN ALCOHOL DEHYDROGENASE (CYTOCHROME C)"/>
    <property type="match status" value="1"/>
</dbReference>
<proteinExistence type="inferred from homology"/>
<dbReference type="Pfam" id="PF13360">
    <property type="entry name" value="PQQ_2"/>
    <property type="match status" value="2"/>
</dbReference>
<keyword evidence="7" id="KW-1185">Reference proteome</keyword>
<feature type="domain" description="Pyrrolo-quinoline quinone repeat" evidence="5">
    <location>
        <begin position="76"/>
        <end position="312"/>
    </location>
</feature>
<feature type="signal peptide" evidence="4">
    <location>
        <begin position="1"/>
        <end position="35"/>
    </location>
</feature>
<evidence type="ECO:0000256" key="1">
    <source>
        <dbReference type="ARBA" id="ARBA00001931"/>
    </source>
</evidence>
<dbReference type="InterPro" id="IPR018391">
    <property type="entry name" value="PQQ_b-propeller_rpt"/>
</dbReference>
<evidence type="ECO:0000256" key="2">
    <source>
        <dbReference type="ARBA" id="ARBA00008156"/>
    </source>
</evidence>
<reference evidence="6 7" key="1">
    <citation type="submission" date="2024-06" db="EMBL/GenBank/DDBJ databases">
        <title>The Natural Products Discovery Center: Release of the First 8490 Sequenced Strains for Exploring Actinobacteria Biosynthetic Diversity.</title>
        <authorList>
            <person name="Kalkreuter E."/>
            <person name="Kautsar S.A."/>
            <person name="Yang D."/>
            <person name="Bader C.D."/>
            <person name="Teijaro C.N."/>
            <person name="Fluegel L."/>
            <person name="Davis C.M."/>
            <person name="Simpson J.R."/>
            <person name="Lauterbach L."/>
            <person name="Steele A.D."/>
            <person name="Gui C."/>
            <person name="Meng S."/>
            <person name="Li G."/>
            <person name="Viehrig K."/>
            <person name="Ye F."/>
            <person name="Su P."/>
            <person name="Kiefer A.F."/>
            <person name="Nichols A."/>
            <person name="Cepeda A.J."/>
            <person name="Yan W."/>
            <person name="Fan B."/>
            <person name="Jiang Y."/>
            <person name="Adhikari A."/>
            <person name="Zheng C.-J."/>
            <person name="Schuster L."/>
            <person name="Cowan T.M."/>
            <person name="Smanski M.J."/>
            <person name="Chevrette M.G."/>
            <person name="De Carvalho L.P.S."/>
            <person name="Shen B."/>
        </authorList>
    </citation>
    <scope>NUCLEOTIDE SEQUENCE [LARGE SCALE GENOMIC DNA]</scope>
    <source>
        <strain evidence="6 7">NPDC000634</strain>
    </source>
</reference>
<dbReference type="Proteomes" id="UP001458415">
    <property type="component" value="Unassembled WGS sequence"/>
</dbReference>
<feature type="chain" id="PRO_5045924571" evidence="4">
    <location>
        <begin position="36"/>
        <end position="539"/>
    </location>
</feature>
<dbReference type="RefSeq" id="WP_244217162.1">
    <property type="nucleotide sequence ID" value="NZ_MUBM01000096.1"/>
</dbReference>
<dbReference type="EMBL" id="JBEPCU010000127">
    <property type="protein sequence ID" value="MER6977460.1"/>
    <property type="molecule type" value="Genomic_DNA"/>
</dbReference>
<evidence type="ECO:0000256" key="4">
    <source>
        <dbReference type="SAM" id="SignalP"/>
    </source>
</evidence>
<evidence type="ECO:0000313" key="7">
    <source>
        <dbReference type="Proteomes" id="UP001458415"/>
    </source>
</evidence>
<dbReference type="SMART" id="SM00564">
    <property type="entry name" value="PQQ"/>
    <property type="match status" value="6"/>
</dbReference>
<dbReference type="SUPFAM" id="SSF50998">
    <property type="entry name" value="Quinoprotein alcohol dehydrogenase-like"/>
    <property type="match status" value="2"/>
</dbReference>
<keyword evidence="3" id="KW-0560">Oxidoreductase</keyword>
<comment type="similarity">
    <text evidence="2">Belongs to the bacterial PQQ dehydrogenase family.</text>
</comment>
<dbReference type="InterPro" id="IPR011047">
    <property type="entry name" value="Quinoprotein_ADH-like_sf"/>
</dbReference>
<accession>A0ABV1VZT8</accession>
<keyword evidence="4" id="KW-0732">Signal</keyword>